<proteinExistence type="predicted"/>
<reference evidence="8" key="1">
    <citation type="journal article" date="2011" name="Environ. Microbiol.">
        <title>Genomic insights into the metabolic potential of the polycyclic aromatic hydrocarbon degrading sulfate-reducing Deltaproteobacterium N47.</title>
        <authorList>
            <person name="Bergmann F."/>
            <person name="Selesi D."/>
            <person name="Weinmaier T."/>
            <person name="Tischler P."/>
            <person name="Rattei T."/>
            <person name="Meckenstock R.U."/>
        </authorList>
    </citation>
    <scope>NUCLEOTIDE SEQUENCE</scope>
</reference>
<dbReference type="SMART" id="SM00729">
    <property type="entry name" value="Elp3"/>
    <property type="match status" value="1"/>
</dbReference>
<evidence type="ECO:0000256" key="2">
    <source>
        <dbReference type="ARBA" id="ARBA00022691"/>
    </source>
</evidence>
<dbReference type="SFLD" id="SFLDS00029">
    <property type="entry name" value="Radical_SAM"/>
    <property type="match status" value="1"/>
</dbReference>
<dbReference type="Pfam" id="PF04055">
    <property type="entry name" value="Radical_SAM"/>
    <property type="match status" value="1"/>
</dbReference>
<dbReference type="PROSITE" id="PS51918">
    <property type="entry name" value="RADICAL_SAM"/>
    <property type="match status" value="1"/>
</dbReference>
<gene>
    <name evidence="8" type="ORF">N47_A09910</name>
</gene>
<dbReference type="GO" id="GO:0051539">
    <property type="term" value="F:4 iron, 4 sulfur cluster binding"/>
    <property type="evidence" value="ECO:0007669"/>
    <property type="project" value="UniProtKB-KW"/>
</dbReference>
<dbReference type="SUPFAM" id="SSF52242">
    <property type="entry name" value="Cobalamin (vitamin B12)-binding domain"/>
    <property type="match status" value="1"/>
</dbReference>
<evidence type="ECO:0000259" key="7">
    <source>
        <dbReference type="PROSITE" id="PS51918"/>
    </source>
</evidence>
<dbReference type="InterPro" id="IPR036724">
    <property type="entry name" value="Cobalamin-bd_sf"/>
</dbReference>
<dbReference type="InterPro" id="IPR006158">
    <property type="entry name" value="Cobalamin-bd"/>
</dbReference>
<evidence type="ECO:0000256" key="3">
    <source>
        <dbReference type="ARBA" id="ARBA00022723"/>
    </source>
</evidence>
<dbReference type="PANTHER" id="PTHR43409:SF16">
    <property type="entry name" value="SLR0320 PROTEIN"/>
    <property type="match status" value="1"/>
</dbReference>
<sequence>MYFKKRIITMTDILLIQPPVRDFYLTSKRTIPYGLTCIASSAQKAGFSVEIFDGLATSKSHKLQIPEEMAYLNEYYGKEDISPFALFNSFKHFGYSFEHIGKQAAKTGAFLVGISSLFTPYAEYALMTAEAVKAYHPGCKIVFGGHHPTTLYNEVMKNTAVDFIIRGEGEESLPLLAAAIKENKSPDSVPGIVYRKQDGNLYADNPALIDDLDKQPLPAISLLKHNFYKRGKMASAVVSASRGCPMKCSYCSIGGLPYQKYRQRSVESVIKELDINISGHKAAFIDFEDENLSLDKKWFTALLCELKSRFAGSELELRAMNGLLPISLDEEMVCLMKESGFKTLNLSLGSSSSEQLKRFKRPDVRKAFDKILLIAEKYNLKTVGYIIAGAPHQTPKDSVSDLLYLAERRVLAGVSIFYPSPGSADFEQCKNLAILPEKYSLMRSSAFPLSHTTGRKQAVTILRLGRILNFMKSLIDSGYEIPEPGPFAEEEIKDGNRTETGIKLLKWFLFDGKIRGVNKEGGVYEHSICDKTAGLFTEKINKAGLKGC</sequence>
<dbReference type="GO" id="GO:0005829">
    <property type="term" value="C:cytosol"/>
    <property type="evidence" value="ECO:0007669"/>
    <property type="project" value="TreeGrafter"/>
</dbReference>
<evidence type="ECO:0000259" key="6">
    <source>
        <dbReference type="PROSITE" id="PS51332"/>
    </source>
</evidence>
<dbReference type="InterPro" id="IPR023404">
    <property type="entry name" value="rSAM_horseshoe"/>
</dbReference>
<dbReference type="InterPro" id="IPR051198">
    <property type="entry name" value="BchE-like"/>
</dbReference>
<dbReference type="AlphaFoldDB" id="E1Y8R8"/>
<dbReference type="PANTHER" id="PTHR43409">
    <property type="entry name" value="ANAEROBIC MAGNESIUM-PROTOPORPHYRIN IX MONOMETHYL ESTER CYCLASE-RELATED"/>
    <property type="match status" value="1"/>
</dbReference>
<dbReference type="GO" id="GO:0046872">
    <property type="term" value="F:metal ion binding"/>
    <property type="evidence" value="ECO:0007669"/>
    <property type="project" value="UniProtKB-KW"/>
</dbReference>
<evidence type="ECO:0000256" key="4">
    <source>
        <dbReference type="ARBA" id="ARBA00023004"/>
    </source>
</evidence>
<dbReference type="Gene3D" id="3.80.30.20">
    <property type="entry name" value="tm_1862 like domain"/>
    <property type="match status" value="1"/>
</dbReference>
<dbReference type="SFLD" id="SFLDG01123">
    <property type="entry name" value="methyltransferase_(Class_B)"/>
    <property type="match status" value="1"/>
</dbReference>
<evidence type="ECO:0000313" key="8">
    <source>
        <dbReference type="EMBL" id="CBX26962.1"/>
    </source>
</evidence>
<evidence type="ECO:0000256" key="1">
    <source>
        <dbReference type="ARBA" id="ARBA00001966"/>
    </source>
</evidence>
<dbReference type="SUPFAM" id="SSF102114">
    <property type="entry name" value="Radical SAM enzymes"/>
    <property type="match status" value="1"/>
</dbReference>
<dbReference type="InterPro" id="IPR006638">
    <property type="entry name" value="Elp3/MiaA/NifB-like_rSAM"/>
</dbReference>
<keyword evidence="3" id="KW-0479">Metal-binding</keyword>
<dbReference type="SFLD" id="SFLDG01082">
    <property type="entry name" value="B12-binding_domain_containing"/>
    <property type="match status" value="1"/>
</dbReference>
<evidence type="ECO:0000256" key="5">
    <source>
        <dbReference type="ARBA" id="ARBA00023014"/>
    </source>
</evidence>
<dbReference type="Gene3D" id="3.40.50.280">
    <property type="entry name" value="Cobalamin-binding domain"/>
    <property type="match status" value="1"/>
</dbReference>
<comment type="cofactor">
    <cofactor evidence="1">
        <name>[4Fe-4S] cluster</name>
        <dbReference type="ChEBI" id="CHEBI:49883"/>
    </cofactor>
</comment>
<accession>E1Y8R8</accession>
<name>E1Y8R8_9BACT</name>
<feature type="domain" description="Radical SAM core" evidence="7">
    <location>
        <begin position="230"/>
        <end position="452"/>
    </location>
</feature>
<dbReference type="InterPro" id="IPR034466">
    <property type="entry name" value="Methyltransferase_Class_B"/>
</dbReference>
<dbReference type="Pfam" id="PF02310">
    <property type="entry name" value="B12-binding"/>
    <property type="match status" value="1"/>
</dbReference>
<protein>
    <submittedName>
        <fullName evidence="8">Uncharacterized protein</fullName>
    </submittedName>
</protein>
<dbReference type="InterPro" id="IPR058240">
    <property type="entry name" value="rSAM_sf"/>
</dbReference>
<keyword evidence="5" id="KW-0411">Iron-sulfur</keyword>
<dbReference type="PROSITE" id="PS51332">
    <property type="entry name" value="B12_BINDING"/>
    <property type="match status" value="1"/>
</dbReference>
<organism evidence="8">
    <name type="scientific">uncultured Desulfobacterium sp</name>
    <dbReference type="NCBI Taxonomy" id="201089"/>
    <lineage>
        <taxon>Bacteria</taxon>
        <taxon>Pseudomonadati</taxon>
        <taxon>Thermodesulfobacteriota</taxon>
        <taxon>Desulfobacteria</taxon>
        <taxon>Desulfobacterales</taxon>
        <taxon>Desulfobacteriaceae</taxon>
        <taxon>Desulfobacterium</taxon>
        <taxon>environmental samples</taxon>
    </lineage>
</organism>
<keyword evidence="2" id="KW-0949">S-adenosyl-L-methionine</keyword>
<dbReference type="GO" id="GO:0031419">
    <property type="term" value="F:cobalamin binding"/>
    <property type="evidence" value="ECO:0007669"/>
    <property type="project" value="InterPro"/>
</dbReference>
<keyword evidence="4" id="KW-0408">Iron</keyword>
<dbReference type="EMBL" id="FR695864">
    <property type="protein sequence ID" value="CBX26962.1"/>
    <property type="molecule type" value="Genomic_DNA"/>
</dbReference>
<dbReference type="CDD" id="cd02068">
    <property type="entry name" value="radical_SAM_B12_BD"/>
    <property type="match status" value="1"/>
</dbReference>
<dbReference type="GO" id="GO:0003824">
    <property type="term" value="F:catalytic activity"/>
    <property type="evidence" value="ECO:0007669"/>
    <property type="project" value="InterPro"/>
</dbReference>
<feature type="domain" description="B12-binding" evidence="6">
    <location>
        <begin position="11"/>
        <end position="187"/>
    </location>
</feature>
<dbReference type="InterPro" id="IPR007197">
    <property type="entry name" value="rSAM"/>
</dbReference>